<comment type="caution">
    <text evidence="6">The sequence shown here is derived from an EMBL/GenBank/DDBJ whole genome shotgun (WGS) entry which is preliminary data.</text>
</comment>
<dbReference type="EMBL" id="QHBU01000237">
    <property type="protein sequence ID" value="PZR78874.1"/>
    <property type="molecule type" value="Genomic_DNA"/>
</dbReference>
<reference evidence="6 7" key="1">
    <citation type="journal article" date="2017" name="Nature">
        <title>Atmospheric trace gases support primary production in Antarctic desert surface soil.</title>
        <authorList>
            <person name="Ji M."/>
            <person name="Greening C."/>
            <person name="Vanwonterghem I."/>
            <person name="Carere C.R."/>
            <person name="Bay S.K."/>
            <person name="Steen J.A."/>
            <person name="Montgomery K."/>
            <person name="Lines T."/>
            <person name="Beardall J."/>
            <person name="van Dorst J."/>
            <person name="Snape I."/>
            <person name="Stott M.B."/>
            <person name="Hugenholtz P."/>
            <person name="Ferrari B.C."/>
        </authorList>
    </citation>
    <scope>NUCLEOTIDE SEQUENCE [LARGE SCALE GENOMIC DNA]</scope>
    <source>
        <strain evidence="6">RRmetagenome_bin12</strain>
    </source>
</reference>
<keyword evidence="4" id="KW-0378">Hydrolase</keyword>
<accession>A0A2W6A5P5</accession>
<sequence length="122" mass="12770">MSAWYLDSSAIVKFVVVEAESAALAAWRASLDSDDPLITSELALAEVTSAVARVDGDVQVALAHLDAIEQMVMDRDLLLAAGRLEPSGIRTLDAIHLASALAAGPELAGVVTYDSRMAYGAL</sequence>
<dbReference type="SUPFAM" id="SSF88723">
    <property type="entry name" value="PIN domain-like"/>
    <property type="match status" value="1"/>
</dbReference>
<dbReference type="GO" id="GO:0046872">
    <property type="term" value="F:metal ion binding"/>
    <property type="evidence" value="ECO:0007669"/>
    <property type="project" value="UniProtKB-KW"/>
</dbReference>
<keyword evidence="3" id="KW-0479">Metal-binding</keyword>
<dbReference type="Proteomes" id="UP000248724">
    <property type="component" value="Unassembled WGS sequence"/>
</dbReference>
<dbReference type="GO" id="GO:0016787">
    <property type="term" value="F:hydrolase activity"/>
    <property type="evidence" value="ECO:0007669"/>
    <property type="project" value="UniProtKB-KW"/>
</dbReference>
<keyword evidence="1" id="KW-1277">Toxin-antitoxin system</keyword>
<name>A0A2W6A5P5_9BACT</name>
<feature type="non-terminal residue" evidence="6">
    <location>
        <position position="122"/>
    </location>
</feature>
<organism evidence="6 7">
    <name type="scientific">Candidatus Aeolococcus gillhamiae</name>
    <dbReference type="NCBI Taxonomy" id="3127015"/>
    <lineage>
        <taxon>Bacteria</taxon>
        <taxon>Bacillati</taxon>
        <taxon>Candidatus Dormiibacterota</taxon>
        <taxon>Candidatus Dormibacteria</taxon>
        <taxon>Candidatus Aeolococcales</taxon>
        <taxon>Candidatus Aeolococcaceae</taxon>
        <taxon>Candidatus Aeolococcus</taxon>
    </lineage>
</organism>
<evidence type="ECO:0000256" key="2">
    <source>
        <dbReference type="ARBA" id="ARBA00022722"/>
    </source>
</evidence>
<evidence type="ECO:0000256" key="1">
    <source>
        <dbReference type="ARBA" id="ARBA00022649"/>
    </source>
</evidence>
<evidence type="ECO:0000256" key="4">
    <source>
        <dbReference type="ARBA" id="ARBA00022801"/>
    </source>
</evidence>
<protein>
    <recommendedName>
        <fullName evidence="5">PIN domain-containing protein</fullName>
    </recommendedName>
</protein>
<dbReference type="InterPro" id="IPR002716">
    <property type="entry name" value="PIN_dom"/>
</dbReference>
<dbReference type="Gene3D" id="3.40.50.1010">
    <property type="entry name" value="5'-nuclease"/>
    <property type="match status" value="1"/>
</dbReference>
<dbReference type="Pfam" id="PF01850">
    <property type="entry name" value="PIN"/>
    <property type="match status" value="1"/>
</dbReference>
<evidence type="ECO:0000313" key="6">
    <source>
        <dbReference type="EMBL" id="PZR78874.1"/>
    </source>
</evidence>
<dbReference type="InterPro" id="IPR022907">
    <property type="entry name" value="VapC_family"/>
</dbReference>
<evidence type="ECO:0000259" key="5">
    <source>
        <dbReference type="Pfam" id="PF01850"/>
    </source>
</evidence>
<evidence type="ECO:0000256" key="3">
    <source>
        <dbReference type="ARBA" id="ARBA00022723"/>
    </source>
</evidence>
<keyword evidence="2" id="KW-0540">Nuclease</keyword>
<gene>
    <name evidence="6" type="ORF">DLM65_11905</name>
</gene>
<evidence type="ECO:0000313" key="7">
    <source>
        <dbReference type="Proteomes" id="UP000248724"/>
    </source>
</evidence>
<dbReference type="InterPro" id="IPR029060">
    <property type="entry name" value="PIN-like_dom_sf"/>
</dbReference>
<dbReference type="GO" id="GO:0004540">
    <property type="term" value="F:RNA nuclease activity"/>
    <property type="evidence" value="ECO:0007669"/>
    <property type="project" value="InterPro"/>
</dbReference>
<proteinExistence type="inferred from homology"/>
<dbReference type="HAMAP" id="MF_00265">
    <property type="entry name" value="VapC_Nob1"/>
    <property type="match status" value="1"/>
</dbReference>
<feature type="domain" description="PIN" evidence="5">
    <location>
        <begin position="5"/>
        <end position="118"/>
    </location>
</feature>
<dbReference type="CDD" id="cd09874">
    <property type="entry name" value="PIN_MT3492-like"/>
    <property type="match status" value="1"/>
</dbReference>
<dbReference type="AlphaFoldDB" id="A0A2W6A5P5"/>